<evidence type="ECO:0000313" key="5">
    <source>
        <dbReference type="EMBL" id="CAF3437261.1"/>
    </source>
</evidence>
<dbReference type="Proteomes" id="UP000663825">
    <property type="component" value="Unassembled WGS sequence"/>
</dbReference>
<evidence type="ECO:0000313" key="8">
    <source>
        <dbReference type="EMBL" id="CAF4283369.1"/>
    </source>
</evidence>
<feature type="region of interest" description="Disordered" evidence="1">
    <location>
        <begin position="1"/>
        <end position="51"/>
    </location>
</feature>
<gene>
    <name evidence="3" type="ORF">FME351_LOCUS171</name>
    <name evidence="4" type="ORF">GRG538_LOCUS2983</name>
    <name evidence="9" type="ORF">HFQ381_LOCUS12931</name>
    <name evidence="6" type="ORF">KIK155_LOCUS26878</name>
    <name evidence="5" type="ORF">LUA448_LOCUS20863</name>
    <name evidence="11" type="ORF">QYT958_LOCUS26734</name>
    <name evidence="2" type="ORF">TIS948_LOCUS14935</name>
    <name evidence="10" type="ORF">TOA249_LOCUS2319</name>
    <name evidence="7" type="ORF">TSG867_LOCUS3467</name>
    <name evidence="8" type="ORF">UJA718_LOCUS11538</name>
</gene>
<evidence type="ECO:0000313" key="13">
    <source>
        <dbReference type="Proteomes" id="UP000663873"/>
    </source>
</evidence>
<feature type="region of interest" description="Disordered" evidence="1">
    <location>
        <begin position="119"/>
        <end position="150"/>
    </location>
</feature>
<dbReference type="OrthoDB" id="10048393at2759"/>
<dbReference type="Proteomes" id="UP000663873">
    <property type="component" value="Unassembled WGS sequence"/>
</dbReference>
<accession>A0A821RQM1</accession>
<dbReference type="EMBL" id="CAJNYU010000003">
    <property type="protein sequence ID" value="CAF3308324.1"/>
    <property type="molecule type" value="Genomic_DNA"/>
</dbReference>
<proteinExistence type="predicted"/>
<dbReference type="Proteomes" id="UP000663872">
    <property type="component" value="Unassembled WGS sequence"/>
</dbReference>
<dbReference type="Proteomes" id="UP000663838">
    <property type="component" value="Unassembled WGS sequence"/>
</dbReference>
<dbReference type="Proteomes" id="UP000663869">
    <property type="component" value="Unassembled WGS sequence"/>
</dbReference>
<dbReference type="Proteomes" id="UP000663865">
    <property type="component" value="Unassembled WGS sequence"/>
</dbReference>
<organism evidence="11 12">
    <name type="scientific">Rotaria socialis</name>
    <dbReference type="NCBI Taxonomy" id="392032"/>
    <lineage>
        <taxon>Eukaryota</taxon>
        <taxon>Metazoa</taxon>
        <taxon>Spiralia</taxon>
        <taxon>Gnathifera</taxon>
        <taxon>Rotifera</taxon>
        <taxon>Eurotatoria</taxon>
        <taxon>Bdelloidea</taxon>
        <taxon>Philodinida</taxon>
        <taxon>Philodinidae</taxon>
        <taxon>Rotaria</taxon>
    </lineage>
</organism>
<sequence length="196" mass="23545">MVSMAGQQQRQQCSSRYPSLLVTVKNETEERSVAESHSNSRTRRSKDNYRPYTFQQKTVYYNSNHRHQQQQYYTHPQHTSPRRQPQQKYYNNYDRIHYPYQHQPIRPLMEMKDDLFSSHHDLNVDDDNDNDTTYHSVQQREPKQRGQYRNRKAELDWDHAFDLDLIDFYPTHNDIDNHSLTSTSTISSSDHSFSSV</sequence>
<dbReference type="EMBL" id="CAJNXB010002433">
    <property type="protein sequence ID" value="CAF3246249.1"/>
    <property type="molecule type" value="Genomic_DNA"/>
</dbReference>
<dbReference type="EMBL" id="CAJOBR010006494">
    <property type="protein sequence ID" value="CAF4845111.1"/>
    <property type="molecule type" value="Genomic_DNA"/>
</dbReference>
<evidence type="ECO:0000313" key="4">
    <source>
        <dbReference type="EMBL" id="CAF3326169.1"/>
    </source>
</evidence>
<protein>
    <submittedName>
        <fullName evidence="11">Uncharacterized protein</fullName>
    </submittedName>
</protein>
<dbReference type="Proteomes" id="UP000663851">
    <property type="component" value="Unassembled WGS sequence"/>
</dbReference>
<dbReference type="Proteomes" id="UP000663848">
    <property type="component" value="Unassembled WGS sequence"/>
</dbReference>
<evidence type="ECO:0000313" key="6">
    <source>
        <dbReference type="EMBL" id="CAF3704330.1"/>
    </source>
</evidence>
<name>A0A821RQM1_9BILA</name>
<reference evidence="11" key="1">
    <citation type="submission" date="2021-02" db="EMBL/GenBank/DDBJ databases">
        <authorList>
            <person name="Nowell W R."/>
        </authorList>
    </citation>
    <scope>NUCLEOTIDE SEQUENCE</scope>
</reference>
<dbReference type="EMBL" id="CAJNYD010002656">
    <property type="protein sequence ID" value="CAF3437261.1"/>
    <property type="molecule type" value="Genomic_DNA"/>
</dbReference>
<dbReference type="EMBL" id="CAJOBO010000797">
    <property type="protein sequence ID" value="CAF4291366.1"/>
    <property type="molecule type" value="Genomic_DNA"/>
</dbReference>
<evidence type="ECO:0000313" key="7">
    <source>
        <dbReference type="EMBL" id="CAF4257189.1"/>
    </source>
</evidence>
<evidence type="ECO:0000313" key="2">
    <source>
        <dbReference type="EMBL" id="CAF3246249.1"/>
    </source>
</evidence>
<comment type="caution">
    <text evidence="11">The sequence shown here is derived from an EMBL/GenBank/DDBJ whole genome shotgun (WGS) entry which is preliminary data.</text>
</comment>
<dbReference type="EMBL" id="CAJNYV010004878">
    <property type="protein sequence ID" value="CAF3704330.1"/>
    <property type="molecule type" value="Genomic_DNA"/>
</dbReference>
<evidence type="ECO:0000313" key="3">
    <source>
        <dbReference type="EMBL" id="CAF3308324.1"/>
    </source>
</evidence>
<dbReference type="EMBL" id="CAJOBS010000073">
    <property type="protein sequence ID" value="CAF4487217.1"/>
    <property type="molecule type" value="Genomic_DNA"/>
</dbReference>
<dbReference type="Proteomes" id="UP000663833">
    <property type="component" value="Unassembled WGS sequence"/>
</dbReference>
<feature type="compositionally biased region" description="Polar residues" evidence="1">
    <location>
        <begin position="1"/>
        <end position="17"/>
    </location>
</feature>
<dbReference type="Proteomes" id="UP000663862">
    <property type="component" value="Unassembled WGS sequence"/>
</dbReference>
<dbReference type="AlphaFoldDB" id="A0A821RQM1"/>
<keyword evidence="13" id="KW-1185">Reference proteome</keyword>
<dbReference type="EMBL" id="CAJNYT010000068">
    <property type="protein sequence ID" value="CAF3326169.1"/>
    <property type="molecule type" value="Genomic_DNA"/>
</dbReference>
<dbReference type="EMBL" id="CAJOBP010001423">
    <property type="protein sequence ID" value="CAF4283369.1"/>
    <property type="molecule type" value="Genomic_DNA"/>
</dbReference>
<evidence type="ECO:0000313" key="9">
    <source>
        <dbReference type="EMBL" id="CAF4291366.1"/>
    </source>
</evidence>
<dbReference type="EMBL" id="CAJOBQ010000103">
    <property type="protein sequence ID" value="CAF4257189.1"/>
    <property type="molecule type" value="Genomic_DNA"/>
</dbReference>
<evidence type="ECO:0000256" key="1">
    <source>
        <dbReference type="SAM" id="MobiDB-lite"/>
    </source>
</evidence>
<evidence type="ECO:0000313" key="12">
    <source>
        <dbReference type="Proteomes" id="UP000663848"/>
    </source>
</evidence>
<evidence type="ECO:0000313" key="11">
    <source>
        <dbReference type="EMBL" id="CAF4845111.1"/>
    </source>
</evidence>
<evidence type="ECO:0000313" key="10">
    <source>
        <dbReference type="EMBL" id="CAF4487217.1"/>
    </source>
</evidence>